<gene>
    <name evidence="1" type="ORF">SAMN05443661_102194</name>
</gene>
<dbReference type="InterPro" id="IPR036388">
    <property type="entry name" value="WH-like_DNA-bd_sf"/>
</dbReference>
<dbReference type="RefSeq" id="WP_005577843.1">
    <property type="nucleotide sequence ID" value="NZ_FORO01000002.1"/>
</dbReference>
<proteinExistence type="predicted"/>
<dbReference type="Proteomes" id="UP000182829">
    <property type="component" value="Unassembled WGS sequence"/>
</dbReference>
<dbReference type="EMBL" id="FORO01000002">
    <property type="protein sequence ID" value="SFI61937.1"/>
    <property type="molecule type" value="Genomic_DNA"/>
</dbReference>
<organism evidence="1 2">
    <name type="scientific">Natronobacterium gregoryi</name>
    <dbReference type="NCBI Taxonomy" id="44930"/>
    <lineage>
        <taxon>Archaea</taxon>
        <taxon>Methanobacteriati</taxon>
        <taxon>Methanobacteriota</taxon>
        <taxon>Stenosarchaea group</taxon>
        <taxon>Halobacteria</taxon>
        <taxon>Halobacteriales</taxon>
        <taxon>Natrialbaceae</taxon>
        <taxon>Natronobacterium</taxon>
    </lineage>
</organism>
<dbReference type="GeneID" id="14209050"/>
<protein>
    <recommendedName>
        <fullName evidence="3">ArsR family transcriptional regulator</fullName>
    </recommendedName>
</protein>
<reference evidence="1 2" key="1">
    <citation type="submission" date="2016-10" db="EMBL/GenBank/DDBJ databases">
        <authorList>
            <person name="de Groot N.N."/>
        </authorList>
    </citation>
    <scope>NUCLEOTIDE SEQUENCE [LARGE SCALE GENOMIC DNA]</scope>
    <source>
        <strain evidence="1 2">SP2</strain>
    </source>
</reference>
<name>A0A1I3JNU8_9EURY</name>
<evidence type="ECO:0008006" key="3">
    <source>
        <dbReference type="Google" id="ProtNLM"/>
    </source>
</evidence>
<dbReference type="AlphaFoldDB" id="A0A1I3JNU8"/>
<accession>A0A1I3JNU8</accession>
<dbReference type="OrthoDB" id="338176at2157"/>
<evidence type="ECO:0000313" key="2">
    <source>
        <dbReference type="Proteomes" id="UP000182829"/>
    </source>
</evidence>
<evidence type="ECO:0000313" key="1">
    <source>
        <dbReference type="EMBL" id="SFI61937.1"/>
    </source>
</evidence>
<dbReference type="InterPro" id="IPR036390">
    <property type="entry name" value="WH_DNA-bd_sf"/>
</dbReference>
<dbReference type="Gene3D" id="1.10.10.10">
    <property type="entry name" value="Winged helix-like DNA-binding domain superfamily/Winged helix DNA-binding domain"/>
    <property type="match status" value="1"/>
</dbReference>
<sequence length="117" mass="13443">MTMTKPEQMRLQLPSDKLVLEKLTEGRNLAANIASDVDRSRNYINQRMAQLHDYRLVRKVGPIEGTGLYEITPKGVATLRLIDEYDEGPEFEKRVEERAELIDVRTIEIIDEGNDQA</sequence>
<dbReference type="SUPFAM" id="SSF46785">
    <property type="entry name" value="Winged helix' DNA-binding domain"/>
    <property type="match status" value="1"/>
</dbReference>